<name>A0A4S3JHZ1_9EURO</name>
<comment type="similarity">
    <text evidence="2">Belongs to the major facilitator superfamily. Monocarboxylate porter (TC 2.A.1.13) family.</text>
</comment>
<evidence type="ECO:0000256" key="5">
    <source>
        <dbReference type="ARBA" id="ARBA00022989"/>
    </source>
</evidence>
<comment type="caution">
    <text evidence="9">The sequence shown here is derived from an EMBL/GenBank/DDBJ whole genome shotgun (WGS) entry which is preliminary data.</text>
</comment>
<comment type="subcellular location">
    <subcellularLocation>
        <location evidence="1">Membrane</location>
        <topology evidence="1">Multi-pass membrane protein</topology>
    </subcellularLocation>
</comment>
<dbReference type="PANTHER" id="PTHR11360:SF224">
    <property type="entry name" value="MAJOR FACILITATOR SUPERFAMILY (MFS) PROFILE DOMAIN-CONTAINING PROTEIN-RELATED"/>
    <property type="match status" value="1"/>
</dbReference>
<dbReference type="VEuPathDB" id="FungiDB:EYZ11_005666"/>
<evidence type="ECO:0000313" key="11">
    <source>
        <dbReference type="Proteomes" id="UP000324241"/>
    </source>
</evidence>
<reference evidence="8 11" key="2">
    <citation type="submission" date="2019-08" db="EMBL/GenBank/DDBJ databases">
        <title>The genome sequence of a newly discovered highly antifungal drug resistant Aspergillus species, Aspergillus tanneri NIH 1004.</title>
        <authorList>
            <person name="Mounaud S."/>
            <person name="Singh I."/>
            <person name="Joardar V."/>
            <person name="Pakala S."/>
            <person name="Pakala S."/>
            <person name="Venepally P."/>
            <person name="Chung J.K."/>
            <person name="Losada L."/>
            <person name="Nierman W.C."/>
        </authorList>
    </citation>
    <scope>NUCLEOTIDE SEQUENCE [LARGE SCALE GENOMIC DNA]</scope>
    <source>
        <strain evidence="8 11">NIH1004</strain>
    </source>
</reference>
<dbReference type="Proteomes" id="UP000324241">
    <property type="component" value="Unassembled WGS sequence"/>
</dbReference>
<protein>
    <recommendedName>
        <fullName evidence="12">Major facilitator superfamily (MFS) profile domain-containing protein</fullName>
    </recommendedName>
</protein>
<evidence type="ECO:0000256" key="3">
    <source>
        <dbReference type="ARBA" id="ARBA00022448"/>
    </source>
</evidence>
<evidence type="ECO:0000256" key="4">
    <source>
        <dbReference type="ARBA" id="ARBA00022692"/>
    </source>
</evidence>
<sequence length="158" mass="17545">MPSDIFWIFAVQLCLMWAPGPLYGHLIDTYGPAPVLYPCSFLCVFSLCMISLADQYHKFFLAQGSGFGIGYGGVFTVAMLCVCQWFIRRRRLATGIASCGSSLGGVIFPIFLNWVMQQVGFYGAIPVGMIGIRFASSCFLIRPHLPRKKWIVMPSVLT</sequence>
<dbReference type="EMBL" id="SOSA01000185">
    <property type="protein sequence ID" value="THC94865.1"/>
    <property type="molecule type" value="Genomic_DNA"/>
</dbReference>
<accession>A0A4S3JHZ1</accession>
<organism evidence="9 10">
    <name type="scientific">Aspergillus tanneri</name>
    <dbReference type="NCBI Taxonomy" id="1220188"/>
    <lineage>
        <taxon>Eukaryota</taxon>
        <taxon>Fungi</taxon>
        <taxon>Dikarya</taxon>
        <taxon>Ascomycota</taxon>
        <taxon>Pezizomycotina</taxon>
        <taxon>Eurotiomycetes</taxon>
        <taxon>Eurotiomycetidae</taxon>
        <taxon>Eurotiales</taxon>
        <taxon>Aspergillaceae</taxon>
        <taxon>Aspergillus</taxon>
        <taxon>Aspergillus subgen. Circumdati</taxon>
    </lineage>
</organism>
<dbReference type="InterPro" id="IPR050327">
    <property type="entry name" value="Proton-linked_MCT"/>
</dbReference>
<reference evidence="9 10" key="1">
    <citation type="submission" date="2019-03" db="EMBL/GenBank/DDBJ databases">
        <title>The genome sequence of a newly discovered highly antifungal drug resistant Aspergillus species, Aspergillus tanneri NIH 1004.</title>
        <authorList>
            <person name="Mounaud S."/>
            <person name="Singh I."/>
            <person name="Joardar V."/>
            <person name="Pakala S."/>
            <person name="Pakala S."/>
            <person name="Venepally P."/>
            <person name="Hoover J."/>
            <person name="Nierman W."/>
            <person name="Chung J."/>
            <person name="Losada L."/>
        </authorList>
    </citation>
    <scope>NUCLEOTIDE SEQUENCE [LARGE SCALE GENOMIC DNA]</scope>
    <source>
        <strain evidence="9 10">NIH1004</strain>
    </source>
</reference>
<dbReference type="GO" id="GO:0022857">
    <property type="term" value="F:transmembrane transporter activity"/>
    <property type="evidence" value="ECO:0007669"/>
    <property type="project" value="InterPro"/>
</dbReference>
<feature type="transmembrane region" description="Helical" evidence="7">
    <location>
        <begin position="35"/>
        <end position="53"/>
    </location>
</feature>
<dbReference type="Gene3D" id="1.20.1250.20">
    <property type="entry name" value="MFS general substrate transporter like domains"/>
    <property type="match status" value="1"/>
</dbReference>
<gene>
    <name evidence="8" type="ORF">ATNIH1004_003850</name>
    <name evidence="9" type="ORF">EYZ11_005666</name>
</gene>
<keyword evidence="3" id="KW-0813">Transport</keyword>
<evidence type="ECO:0000256" key="6">
    <source>
        <dbReference type="ARBA" id="ARBA00023136"/>
    </source>
</evidence>
<evidence type="ECO:0000256" key="7">
    <source>
        <dbReference type="SAM" id="Phobius"/>
    </source>
</evidence>
<proteinExistence type="inferred from homology"/>
<evidence type="ECO:0000256" key="1">
    <source>
        <dbReference type="ARBA" id="ARBA00004141"/>
    </source>
</evidence>
<evidence type="ECO:0008006" key="12">
    <source>
        <dbReference type="Google" id="ProtNLM"/>
    </source>
</evidence>
<dbReference type="OrthoDB" id="5667at2759"/>
<feature type="transmembrane region" description="Helical" evidence="7">
    <location>
        <begin position="121"/>
        <end position="141"/>
    </location>
</feature>
<dbReference type="SUPFAM" id="SSF103473">
    <property type="entry name" value="MFS general substrate transporter"/>
    <property type="match status" value="1"/>
</dbReference>
<dbReference type="GO" id="GO:0016020">
    <property type="term" value="C:membrane"/>
    <property type="evidence" value="ECO:0007669"/>
    <property type="project" value="UniProtKB-SubCell"/>
</dbReference>
<dbReference type="Proteomes" id="UP000308092">
    <property type="component" value="Unassembled WGS sequence"/>
</dbReference>
<dbReference type="EMBL" id="QUQM01000003">
    <property type="protein sequence ID" value="KAA8647968.1"/>
    <property type="molecule type" value="Genomic_DNA"/>
</dbReference>
<dbReference type="AlphaFoldDB" id="A0A4S3JHZ1"/>
<dbReference type="InterPro" id="IPR036259">
    <property type="entry name" value="MFS_trans_sf"/>
</dbReference>
<evidence type="ECO:0000313" key="10">
    <source>
        <dbReference type="Proteomes" id="UP000308092"/>
    </source>
</evidence>
<dbReference type="InterPro" id="IPR011701">
    <property type="entry name" value="MFS"/>
</dbReference>
<keyword evidence="10" id="KW-1185">Reference proteome</keyword>
<feature type="transmembrane region" description="Helical" evidence="7">
    <location>
        <begin position="6"/>
        <end position="23"/>
    </location>
</feature>
<dbReference type="GeneID" id="54326552"/>
<keyword evidence="5 7" id="KW-1133">Transmembrane helix</keyword>
<keyword evidence="4 7" id="KW-0812">Transmembrane</keyword>
<feature type="transmembrane region" description="Helical" evidence="7">
    <location>
        <begin position="94"/>
        <end position="115"/>
    </location>
</feature>
<dbReference type="RefSeq" id="XP_033427329.1">
    <property type="nucleotide sequence ID" value="XM_033568523.1"/>
</dbReference>
<feature type="transmembrane region" description="Helical" evidence="7">
    <location>
        <begin position="65"/>
        <end position="87"/>
    </location>
</feature>
<evidence type="ECO:0000313" key="8">
    <source>
        <dbReference type="EMBL" id="KAA8647968.1"/>
    </source>
</evidence>
<keyword evidence="6 7" id="KW-0472">Membrane</keyword>
<evidence type="ECO:0000313" key="9">
    <source>
        <dbReference type="EMBL" id="THC94865.1"/>
    </source>
</evidence>
<evidence type="ECO:0000256" key="2">
    <source>
        <dbReference type="ARBA" id="ARBA00006727"/>
    </source>
</evidence>
<dbReference type="Pfam" id="PF07690">
    <property type="entry name" value="MFS_1"/>
    <property type="match status" value="1"/>
</dbReference>
<dbReference type="PANTHER" id="PTHR11360">
    <property type="entry name" value="MONOCARBOXYLATE TRANSPORTER"/>
    <property type="match status" value="1"/>
</dbReference>